<evidence type="ECO:0000256" key="6">
    <source>
        <dbReference type="ARBA" id="ARBA00023016"/>
    </source>
</evidence>
<dbReference type="Gene3D" id="3.30.230.80">
    <property type="match status" value="1"/>
</dbReference>
<dbReference type="FunFam" id="3.30.230.80:FF:000002">
    <property type="entry name" value="Molecular chaperone HtpG"/>
    <property type="match status" value="1"/>
</dbReference>
<dbReference type="PATRIC" id="fig|1337393.3.peg.1262"/>
<comment type="function">
    <text evidence="8 10">Molecular chaperone. Has ATPase activity.</text>
</comment>
<dbReference type="InterPro" id="IPR036890">
    <property type="entry name" value="HATPase_C_sf"/>
</dbReference>
<dbReference type="PRINTS" id="PR00775">
    <property type="entry name" value="HEATSHOCK90"/>
</dbReference>
<dbReference type="Pfam" id="PF13589">
    <property type="entry name" value="HATPase_c_3"/>
    <property type="match status" value="1"/>
</dbReference>
<feature type="region of interest" description="C" evidence="10">
    <location>
        <begin position="569"/>
        <end position="642"/>
    </location>
</feature>
<proteinExistence type="inferred from homology"/>
<comment type="subunit">
    <text evidence="10">Homodimer.</text>
</comment>
<comment type="subcellular location">
    <subcellularLocation>
        <location evidence="1 10">Cytoplasm</location>
    </subcellularLocation>
</comment>
<dbReference type="Gene3D" id="1.20.120.790">
    <property type="entry name" value="Heat shock protein 90, C-terminal domain"/>
    <property type="match status" value="1"/>
</dbReference>
<dbReference type="AlphaFoldDB" id="T2SW69"/>
<feature type="binding site" evidence="11">
    <location>
        <position position="58"/>
    </location>
    <ligand>
        <name>ATP</name>
        <dbReference type="ChEBI" id="CHEBI:30616"/>
    </ligand>
</feature>
<keyword evidence="4 10" id="KW-0547">Nucleotide-binding</keyword>
<dbReference type="HAMAP" id="MF_00505">
    <property type="entry name" value="HSP90"/>
    <property type="match status" value="1"/>
</dbReference>
<dbReference type="EMBL" id="ASYU01000248">
    <property type="protein sequence ID" value="EQD95749.1"/>
    <property type="molecule type" value="Genomic_DNA"/>
</dbReference>
<evidence type="ECO:0000313" key="13">
    <source>
        <dbReference type="EMBL" id="EQD95749.1"/>
    </source>
</evidence>
<feature type="binding site" evidence="11">
    <location>
        <begin position="142"/>
        <end position="147"/>
    </location>
    <ligand>
        <name>ATP</name>
        <dbReference type="ChEBI" id="CHEBI:30616"/>
    </ligand>
</feature>
<feature type="binding site" evidence="11">
    <location>
        <position position="192"/>
    </location>
    <ligand>
        <name>ATP</name>
        <dbReference type="ChEBI" id="CHEBI:30616"/>
    </ligand>
</feature>
<keyword evidence="5 10" id="KW-0067">ATP-binding</keyword>
<dbReference type="InterPro" id="IPR003594">
    <property type="entry name" value="HATPase_dom"/>
</dbReference>
<dbReference type="PANTHER" id="PTHR11528">
    <property type="entry name" value="HEAT SHOCK PROTEIN 90 FAMILY MEMBER"/>
    <property type="match status" value="1"/>
</dbReference>
<dbReference type="InterPro" id="IPR001404">
    <property type="entry name" value="Hsp90_fam"/>
</dbReference>
<dbReference type="GO" id="GO:0051082">
    <property type="term" value="F:unfolded protein binding"/>
    <property type="evidence" value="ECO:0007669"/>
    <property type="project" value="UniProtKB-UniRule"/>
</dbReference>
<accession>T2SW69</accession>
<feature type="binding site" evidence="11">
    <location>
        <position position="362"/>
    </location>
    <ligand>
        <name>ATP</name>
        <dbReference type="ChEBI" id="CHEBI:30616"/>
    </ligand>
</feature>
<dbReference type="SUPFAM" id="SSF55874">
    <property type="entry name" value="ATPase domain of HSP90 chaperone/DNA topoisomerase II/histidine kinase"/>
    <property type="match status" value="1"/>
</dbReference>
<dbReference type="CDD" id="cd16927">
    <property type="entry name" value="HATPase_Hsp90-like"/>
    <property type="match status" value="1"/>
</dbReference>
<sequence length="642" mass="73558">MPLLSALLLYNLKNFIKGKSSMSNQEYTFQTEINQLLDLMIHSLYSNKEIFLRELISNASDALDKLNYLMLTDEKLKGLNTTPSIHLSFDSQKKTLTIKDNGIGMDKNDLIEHLGTIAKSGTKSFLSALSGDKKKDSALIGQFGVGFYSAFMVASKIVVQTKKVTSEQAYAWVSDGKGKFEISECVKEEQGTEITLFLKEEDSHFASRWEIDSIVKKYSEHIPFPIFLTYTDTKFEGEGDNKKEVKEEKCEQINQASALWKMNKSELKDKDYKDFYQSFAHDNSEPLSYIHNKVEGSLEYTTLFYIPSKAPFDLFRVDYKSGVKLYVKRVFITDDDKELLPSYLRFVKGVIDSEDLPLNVSREILQQNKILANIRSASVKKILSEIERLSKDEKNYHKFYEPFGKVLKEGLYGDFENKEKLLELLRFYSKDKEKLVSLKEYKENLKENQKSIYYLLGENLDLLKASPLLEKYAQKGYDVLLLSDEIDAFVMPGVNEYDKTPFRDASHSESLKELGLEEINDEVKDQFKDLIKAFEENLKDEIKGVELSNHLTSAVALIGDEPNAMMANFMRQMGQSVPESKKTLELNPNHAILQKLLKCEDKEQLSAFIWLLYDGAKLLEKGALKDAKSFNERLNSVLLKAL</sequence>
<evidence type="ECO:0000259" key="12">
    <source>
        <dbReference type="SMART" id="SM00387"/>
    </source>
</evidence>
<evidence type="ECO:0000256" key="9">
    <source>
        <dbReference type="ARBA" id="ARBA00070675"/>
    </source>
</evidence>
<dbReference type="GO" id="GO:0140662">
    <property type="term" value="F:ATP-dependent protein folding chaperone"/>
    <property type="evidence" value="ECO:0007669"/>
    <property type="project" value="InterPro"/>
</dbReference>
<dbReference type="SMART" id="SM00387">
    <property type="entry name" value="HATPase_c"/>
    <property type="match status" value="1"/>
</dbReference>
<dbReference type="InterPro" id="IPR037196">
    <property type="entry name" value="HSP90_C"/>
</dbReference>
<dbReference type="PROSITE" id="PS00298">
    <property type="entry name" value="HSP90"/>
    <property type="match status" value="1"/>
</dbReference>
<gene>
    <name evidence="10" type="primary">htpG</name>
    <name evidence="13" type="ORF">L933_06645</name>
</gene>
<name>T2SW69_HELPX</name>
<evidence type="ECO:0000256" key="1">
    <source>
        <dbReference type="ARBA" id="ARBA00004496"/>
    </source>
</evidence>
<feature type="region of interest" description="A; substrate-binding" evidence="10">
    <location>
        <begin position="1"/>
        <end position="362"/>
    </location>
</feature>
<feature type="binding site" evidence="11">
    <location>
        <position position="105"/>
    </location>
    <ligand>
        <name>ATP</name>
        <dbReference type="ChEBI" id="CHEBI:30616"/>
    </ligand>
</feature>
<evidence type="ECO:0000256" key="10">
    <source>
        <dbReference type="HAMAP-Rule" id="MF_00505"/>
    </source>
</evidence>
<dbReference type="SUPFAM" id="SSF110942">
    <property type="entry name" value="HSP90 C-terminal domain"/>
    <property type="match status" value="1"/>
</dbReference>
<feature type="binding site" evidence="11">
    <location>
        <begin position="120"/>
        <end position="121"/>
    </location>
    <ligand>
        <name>ATP</name>
        <dbReference type="ChEBI" id="CHEBI:30616"/>
    </ligand>
</feature>
<keyword evidence="6 10" id="KW-0346">Stress response</keyword>
<dbReference type="Gene3D" id="3.30.565.10">
    <property type="entry name" value="Histidine kinase-like ATPase, C-terminal domain"/>
    <property type="match status" value="1"/>
</dbReference>
<feature type="binding site" evidence="11">
    <location>
        <position position="119"/>
    </location>
    <ligand>
        <name>ATP</name>
        <dbReference type="ChEBI" id="CHEBI:30616"/>
    </ligand>
</feature>
<dbReference type="InterPro" id="IPR020568">
    <property type="entry name" value="Ribosomal_Su5_D2-typ_SF"/>
</dbReference>
<comment type="caution">
    <text evidence="13">The sequence shown here is derived from an EMBL/GenBank/DDBJ whole genome shotgun (WGS) entry which is preliminary data.</text>
</comment>
<dbReference type="GO" id="GO:0016887">
    <property type="term" value="F:ATP hydrolysis activity"/>
    <property type="evidence" value="ECO:0007669"/>
    <property type="project" value="InterPro"/>
</dbReference>
<feature type="binding site" evidence="11">
    <location>
        <position position="54"/>
    </location>
    <ligand>
        <name>ATP</name>
        <dbReference type="ChEBI" id="CHEBI:30616"/>
    </ligand>
</feature>
<organism evidence="13 14">
    <name type="scientific">Helicobacter pylori PZ5056</name>
    <dbReference type="NCBI Taxonomy" id="1337393"/>
    <lineage>
        <taxon>Bacteria</taxon>
        <taxon>Pseudomonadati</taxon>
        <taxon>Campylobacterota</taxon>
        <taxon>Epsilonproteobacteria</taxon>
        <taxon>Campylobacterales</taxon>
        <taxon>Helicobacteraceae</taxon>
        <taxon>Helicobacter</taxon>
    </lineage>
</organism>
<dbReference type="Gene3D" id="3.40.50.11260">
    <property type="match status" value="1"/>
</dbReference>
<evidence type="ECO:0000256" key="4">
    <source>
        <dbReference type="ARBA" id="ARBA00022741"/>
    </source>
</evidence>
<feature type="binding site" evidence="11">
    <location>
        <position position="100"/>
    </location>
    <ligand>
        <name>ATP</name>
        <dbReference type="ChEBI" id="CHEBI:30616"/>
    </ligand>
</feature>
<evidence type="ECO:0000313" key="14">
    <source>
        <dbReference type="Proteomes" id="UP000015834"/>
    </source>
</evidence>
<keyword evidence="3 10" id="KW-0963">Cytoplasm</keyword>
<dbReference type="FunFam" id="3.30.565.10:FF:000009">
    <property type="entry name" value="Molecular chaperone HtpG"/>
    <property type="match status" value="1"/>
</dbReference>
<evidence type="ECO:0000256" key="5">
    <source>
        <dbReference type="ARBA" id="ARBA00022840"/>
    </source>
</evidence>
<dbReference type="Pfam" id="PF00183">
    <property type="entry name" value="HSP90"/>
    <property type="match status" value="1"/>
</dbReference>
<evidence type="ECO:0000256" key="2">
    <source>
        <dbReference type="ARBA" id="ARBA00008239"/>
    </source>
</evidence>
<evidence type="ECO:0000256" key="11">
    <source>
        <dbReference type="PIRSR" id="PIRSR002583-1"/>
    </source>
</evidence>
<evidence type="ECO:0000256" key="8">
    <source>
        <dbReference type="ARBA" id="ARBA00058590"/>
    </source>
</evidence>
<dbReference type="Proteomes" id="UP000015834">
    <property type="component" value="Unassembled WGS sequence"/>
</dbReference>
<comment type="similarity">
    <text evidence="2 10">Belongs to the heat shock protein 90 family.</text>
</comment>
<dbReference type="PIRSF" id="PIRSF002583">
    <property type="entry name" value="Hsp90"/>
    <property type="match status" value="1"/>
</dbReference>
<dbReference type="InterPro" id="IPR019805">
    <property type="entry name" value="Heat_shock_protein_90_CS"/>
</dbReference>
<dbReference type="GO" id="GO:0005524">
    <property type="term" value="F:ATP binding"/>
    <property type="evidence" value="ECO:0007669"/>
    <property type="project" value="UniProtKB-UniRule"/>
</dbReference>
<keyword evidence="7 10" id="KW-0143">Chaperone</keyword>
<dbReference type="NCBIfam" id="NF003555">
    <property type="entry name" value="PRK05218.1"/>
    <property type="match status" value="1"/>
</dbReference>
<reference evidence="13 14" key="1">
    <citation type="journal article" date="2013" name="Genome Announc.">
        <title>Draft Genome Sequences of Helicobacter pylori Strains Isolated from Regions of Low and High Gastric Cancer Risk in Colombia.</title>
        <authorList>
            <person name="Sheh A."/>
            <person name="Piazuelo M.B."/>
            <person name="Wilson K.T."/>
            <person name="Correa P."/>
            <person name="Fox J.G."/>
        </authorList>
    </citation>
    <scope>NUCLEOTIDE SEQUENCE [LARGE SCALE GENOMIC DNA]</scope>
    <source>
        <strain evidence="13 14">PZ5056</strain>
    </source>
</reference>
<dbReference type="InterPro" id="IPR020575">
    <property type="entry name" value="Hsp90_N"/>
</dbReference>
<protein>
    <recommendedName>
        <fullName evidence="9 10">Chaperone protein HtpG</fullName>
    </recommendedName>
    <alternativeName>
        <fullName evidence="10">Heat shock protein HtpG</fullName>
    </alternativeName>
    <alternativeName>
        <fullName evidence="10">High temperature protein G</fullName>
    </alternativeName>
</protein>
<feature type="domain" description="Histidine kinase/HSP90-like ATPase" evidence="12">
    <location>
        <begin position="47"/>
        <end position="202"/>
    </location>
</feature>
<dbReference type="GO" id="GO:0005737">
    <property type="term" value="C:cytoplasm"/>
    <property type="evidence" value="ECO:0007669"/>
    <property type="project" value="UniProtKB-SubCell"/>
</dbReference>
<comment type="caution">
    <text evidence="10">Lacks conserved residue(s) required for the propagation of feature annotation.</text>
</comment>
<evidence type="ECO:0000256" key="7">
    <source>
        <dbReference type="ARBA" id="ARBA00023186"/>
    </source>
</evidence>
<evidence type="ECO:0000256" key="3">
    <source>
        <dbReference type="ARBA" id="ARBA00022490"/>
    </source>
</evidence>
<dbReference type="SUPFAM" id="SSF54211">
    <property type="entry name" value="Ribosomal protein S5 domain 2-like"/>
    <property type="match status" value="1"/>
</dbReference>